<dbReference type="Pfam" id="PF04122">
    <property type="entry name" value="CW_binding_2"/>
    <property type="match status" value="3"/>
</dbReference>
<dbReference type="GO" id="GO:0008745">
    <property type="term" value="F:N-acetylmuramoyl-L-alanine amidase activity"/>
    <property type="evidence" value="ECO:0007669"/>
    <property type="project" value="UniProtKB-EC"/>
</dbReference>
<evidence type="ECO:0000259" key="3">
    <source>
        <dbReference type="Pfam" id="PF07550"/>
    </source>
</evidence>
<proteinExistence type="predicted"/>
<dbReference type="Pfam" id="PF07550">
    <property type="entry name" value="Shr-like_HID"/>
    <property type="match status" value="1"/>
</dbReference>
<comment type="caution">
    <text evidence="5">The sequence shown here is derived from an EMBL/GenBank/DDBJ whole genome shotgun (WGS) entry which is preliminary data.</text>
</comment>
<evidence type="ECO:0000313" key="6">
    <source>
        <dbReference type="Proteomes" id="UP000093954"/>
    </source>
</evidence>
<dbReference type="Gene3D" id="2.60.40.1120">
    <property type="entry name" value="Carboxypeptidase-like, regulatory domain"/>
    <property type="match status" value="1"/>
</dbReference>
<keyword evidence="6" id="KW-1185">Reference proteome</keyword>
<feature type="domain" description="Heme-binding protein Shr-like Hb-interacting" evidence="3">
    <location>
        <begin position="491"/>
        <end position="571"/>
    </location>
</feature>
<dbReference type="PANTHER" id="PTHR30032:SF8">
    <property type="entry name" value="GERMINATION-SPECIFIC N-ACETYLMURAMOYL-L-ALANINE AMIDASE"/>
    <property type="match status" value="1"/>
</dbReference>
<reference evidence="5 6" key="1">
    <citation type="journal article" date="2012" name="Front. Microbiol.">
        <title>Draft Genome Sequence of the Virulent Strain 01-B526 of the Fish Pathogen Aeromonas salmonicida.</title>
        <authorList>
            <person name="Charette S.J."/>
            <person name="Brochu F."/>
            <person name="Boyle B."/>
            <person name="Filion G."/>
            <person name="Tanaka K.H."/>
            <person name="Derome N."/>
        </authorList>
    </citation>
    <scope>NUCLEOTIDE SEQUENCE [LARGE SCALE GENOMIC DNA]</scope>
    <source>
        <strain evidence="5 6">P11</strain>
    </source>
</reference>
<dbReference type="InterPro" id="IPR059177">
    <property type="entry name" value="GH29D-like_dom"/>
</dbReference>
<accession>A0A1A6AT94</accession>
<dbReference type="EC" id="3.5.1.28" evidence="5"/>
<evidence type="ECO:0000259" key="4">
    <source>
        <dbReference type="Pfam" id="PF13290"/>
    </source>
</evidence>
<dbReference type="SUPFAM" id="SSF63829">
    <property type="entry name" value="Calcium-dependent phosphotriesterase"/>
    <property type="match status" value="1"/>
</dbReference>
<dbReference type="Proteomes" id="UP000093954">
    <property type="component" value="Unassembled WGS sequence"/>
</dbReference>
<feature type="region of interest" description="Disordered" evidence="1">
    <location>
        <begin position="1111"/>
        <end position="1145"/>
    </location>
</feature>
<dbReference type="InterPro" id="IPR051922">
    <property type="entry name" value="Bact_Sporulation_Assoc"/>
</dbReference>
<dbReference type="Pfam" id="PF13290">
    <property type="entry name" value="CHB_HEX_C_1"/>
    <property type="match status" value="1"/>
</dbReference>
<dbReference type="PANTHER" id="PTHR30032">
    <property type="entry name" value="N-ACETYLMURAMOYL-L-ALANINE AMIDASE-RELATED"/>
    <property type="match status" value="1"/>
</dbReference>
<organism evidence="5 6">
    <name type="scientific">Clostridium ragsdalei P11</name>
    <dbReference type="NCBI Taxonomy" id="1353534"/>
    <lineage>
        <taxon>Bacteria</taxon>
        <taxon>Bacillati</taxon>
        <taxon>Bacillota</taxon>
        <taxon>Clostridia</taxon>
        <taxon>Eubacteriales</taxon>
        <taxon>Clostridiaceae</taxon>
        <taxon>Clostridium</taxon>
    </lineage>
</organism>
<evidence type="ECO:0000256" key="2">
    <source>
        <dbReference type="SAM" id="SignalP"/>
    </source>
</evidence>
<feature type="domain" description="GH29D-like beta-sandwich" evidence="4">
    <location>
        <begin position="582"/>
        <end position="647"/>
    </location>
</feature>
<feature type="signal peptide" evidence="2">
    <location>
        <begin position="1"/>
        <end position="32"/>
    </location>
</feature>
<evidence type="ECO:0000313" key="5">
    <source>
        <dbReference type="EMBL" id="OBR93301.1"/>
    </source>
</evidence>
<feature type="chain" id="PRO_5008342526" evidence="2">
    <location>
        <begin position="33"/>
        <end position="1682"/>
    </location>
</feature>
<gene>
    <name evidence="5" type="primary">lytC_11</name>
    <name evidence="5" type="ORF">CLRAG_20370</name>
</gene>
<keyword evidence="5" id="KW-0378">Hydrolase</keyword>
<protein>
    <submittedName>
        <fullName evidence="5">N-acetylmuramoyl-L-alanine amidase LytC</fullName>
        <ecNumber evidence="5">3.5.1.28</ecNumber>
    </submittedName>
</protein>
<dbReference type="Gene3D" id="3.40.50.12090">
    <property type="match status" value="2"/>
</dbReference>
<dbReference type="PATRIC" id="fig|1353534.3.peg.2074"/>
<dbReference type="RefSeq" id="WP_065078318.1">
    <property type="nucleotide sequence ID" value="NZ_LROS01000021.1"/>
</dbReference>
<dbReference type="EMBL" id="LROS01000021">
    <property type="protein sequence ID" value="OBR93301.1"/>
    <property type="molecule type" value="Genomic_DNA"/>
</dbReference>
<keyword evidence="2" id="KW-0732">Signal</keyword>
<evidence type="ECO:0000256" key="1">
    <source>
        <dbReference type="SAM" id="MobiDB-lite"/>
    </source>
</evidence>
<name>A0A1A6AT94_9CLOT</name>
<dbReference type="SUPFAM" id="SSF49464">
    <property type="entry name" value="Carboxypeptidase regulatory domain-like"/>
    <property type="match status" value="1"/>
</dbReference>
<sequence>MKVKKRSFLKVVSISAVLLLFTQLFTGMKARAADTDTWDTVGTAEFSEAATSVKMAVDSHGTCYVAYDDTANGSKITVKKFNGVSWEPVGSPDFSTGQVDNLNICIDSKDVVYVAYRDDCYIRVKKFSSGAWQDAASDKIYTDSVDYACLAIDKNDVPYVLYDVYNEQGDSGYPACVKKYNGTSWNLVGKEGEISPSQIDNVCMAINPVSNQPYVAAMDSNSKKSIAKMFDGTSWKSLGTMGFTNCPNFCNSLAFDSRGTPYLAYEDGNSSAWNSYVKKWSGSTWESVGSDALSNHQGDPVNILFDSNDNLYLSYRNSDFNVTNAFMRALAKKYDGTSWKIVGTAGFSGGQISYISSAIDKNGNLYEAYVDRSSNKITVKKFNLPPAPAATEITSFDKINDISAGNAGSATYSDAAKVIAALPTTVKANNGAVTVPVSTWVDTDHYNPNAAGSYTFTATLGTMPAGYKNTGNYTATVEVIVSPAPVPAPALTADTISSDIHNPIDITFTDDAAWRTAITEIDADSVKIDKSKYTISDGKIEFNAGVLGYGTHSIQIKANGYTTASVTQTVKGDQVAAPTASPAGGAVAEGTTVSLSTATDGAAIFYTINGRTPTTSDTYYNGPITINASTTIKAIAVKDGMENSSVMSDSYTIGTAPAEVQVSVTKSNPTAGENDQIVLTAKDSHGNIDTQFNDLKNVTVSGYRAAPDGSYGRFSQCPIASLGMPVIGCGVGLGSILSSINPVGSLAADSTTLGFYFEQGVAYANLALNNAAAQDIVFTVEGVDTPTTAPSAITPVPAAATSMSLTQDITAPSSNGRQFAKQPQVTLKDQYLNICTNDNSTQVTASKNDTGTWMLTGTAAVAAKAGIVSFTDLGASNAEAVTGAQLAFNAANCTQITSGLVNLPAPGQTPGSTVTVAEGSVSGATAGDSKVTGLTKGNKYKVTVDGAVKYVKADGTLSDNESDAAALTGTEIIGLTNGKTYKVEACTPPSGNSFSVQVTGKPVETVNNLDVTPNMTGGYKFKLSNGTRDALLSDVNSVNTDKVDVTISKGSKSISGEFPKTNITNENLIAGVVLPVTVSSPIIVAGNTITSGNYNVSIKMIPGSTESDFDLAFTPIPDSHSGGSSSSSSGSTSAQTTVTGSVVDGKTGTQVSGISAKVTTDSNGNSAVSMKASEVAALKAPDGTVSGLTDVSKLSITTDKGTPVTIGTDGTVKIESLAKGTTNNFNLTYDLGNGQKIVIGTMEVKVGTDGKVGLQSKLIDPYGIITDASTGKPIDGANVTVYYANTDRNKAAGKKADTVVPLPGIDGFKPNNNKNPQVSDSSGAYGFMVFPNSDYYVVVTKDGYYKYVSPTISVEQEIVKWDIRMNKEDVSSKVTGVQRLSGQNRIDTALDIAKATYPGKISNVVIASAQNYPDALSGSVLAYKLNAPMLLVGSTDENQQKVLAYIKTCMDNTGSVYILGGNGAVSKEFEDKVTANGFKNITRLGGADRYETSEKIAEKLNVNKETPVVIVSGENYADAVSISSTAAVNQYPILLARKNEIPDTIKKEVSTINPTKVFIIGLQGSIGQEVENTIAQIIPIEKSNITRIGGSDRYETSLEIGKYFKLDGNEACIASGNNFPDALAGSIYAGKHNAPIVLVNTGLSDNGKLYLKDRKLSGATIFGGEGVVDKNVQQQIYQVIGK</sequence>
<feature type="compositionally biased region" description="Low complexity" evidence="1">
    <location>
        <begin position="1119"/>
        <end position="1141"/>
    </location>
</feature>
<dbReference type="InterPro" id="IPR011432">
    <property type="entry name" value="Shr-like_HID"/>
</dbReference>
<dbReference type="InterPro" id="IPR008969">
    <property type="entry name" value="CarboxyPept-like_regulatory"/>
</dbReference>
<dbReference type="InterPro" id="IPR007253">
    <property type="entry name" value="Cell_wall-bd_2"/>
</dbReference>